<name>A0AA46TF94_9ACTN</name>
<organism evidence="2 3">
    <name type="scientific">Solicola gregarius</name>
    <dbReference type="NCBI Taxonomy" id="2908642"/>
    <lineage>
        <taxon>Bacteria</taxon>
        <taxon>Bacillati</taxon>
        <taxon>Actinomycetota</taxon>
        <taxon>Actinomycetes</taxon>
        <taxon>Propionibacteriales</taxon>
        <taxon>Nocardioidaceae</taxon>
        <taxon>Solicola</taxon>
    </lineage>
</organism>
<dbReference type="AlphaFoldDB" id="A0AA46TF94"/>
<dbReference type="EMBL" id="CP094970">
    <property type="protein sequence ID" value="UYM04269.1"/>
    <property type="molecule type" value="Genomic_DNA"/>
</dbReference>
<dbReference type="PANTHER" id="PTHR43415">
    <property type="entry name" value="SPERMIDINE N(1)-ACETYLTRANSFERASE"/>
    <property type="match status" value="1"/>
</dbReference>
<dbReference type="InterPro" id="IPR016181">
    <property type="entry name" value="Acyl_CoA_acyltransferase"/>
</dbReference>
<dbReference type="PANTHER" id="PTHR43415:SF4">
    <property type="entry name" value="N-ACETYLTRANSFERASE DOMAIN-CONTAINING PROTEIN"/>
    <property type="match status" value="1"/>
</dbReference>
<dbReference type="GO" id="GO:0016747">
    <property type="term" value="F:acyltransferase activity, transferring groups other than amino-acyl groups"/>
    <property type="evidence" value="ECO:0007669"/>
    <property type="project" value="InterPro"/>
</dbReference>
<gene>
    <name evidence="2" type="ORF">L0C25_17220</name>
</gene>
<keyword evidence="3" id="KW-1185">Reference proteome</keyword>
<protein>
    <submittedName>
        <fullName evidence="2">GNAT family N-acetyltransferase</fullName>
    </submittedName>
</protein>
<dbReference type="SUPFAM" id="SSF55729">
    <property type="entry name" value="Acyl-CoA N-acyltransferases (Nat)"/>
    <property type="match status" value="1"/>
</dbReference>
<dbReference type="CDD" id="cd04301">
    <property type="entry name" value="NAT_SF"/>
    <property type="match status" value="1"/>
</dbReference>
<evidence type="ECO:0000259" key="1">
    <source>
        <dbReference type="PROSITE" id="PS51186"/>
    </source>
</evidence>
<accession>A0AA46TF94</accession>
<dbReference type="InterPro" id="IPR000182">
    <property type="entry name" value="GNAT_dom"/>
</dbReference>
<dbReference type="PROSITE" id="PS51186">
    <property type="entry name" value="GNAT"/>
    <property type="match status" value="1"/>
</dbReference>
<dbReference type="RefSeq" id="WP_271632937.1">
    <property type="nucleotide sequence ID" value="NZ_CP094970.1"/>
</dbReference>
<sequence>MGRHARSDLLSDGSLSIESWQRDHIDSVVGWIHPDAEWKQWDGPYFPAPSASARDSMATKLAEDPWQRDPSTGLPKRLAICVDGQAIGSVSWHWEDPTSGWVRIGIVIYDPAYWSRGLGTSALRLWVGWLAEQDAVHRIDLVTWSGNERMVRAARSLGMAEEGRLRDARIVRGERHDSVIMGVVTASRIE</sequence>
<feature type="domain" description="N-acetyltransferase" evidence="1">
    <location>
        <begin position="15"/>
        <end position="186"/>
    </location>
</feature>
<dbReference type="Gene3D" id="3.40.630.30">
    <property type="match status" value="1"/>
</dbReference>
<dbReference type="Pfam" id="PF13302">
    <property type="entry name" value="Acetyltransf_3"/>
    <property type="match status" value="1"/>
</dbReference>
<evidence type="ECO:0000313" key="2">
    <source>
        <dbReference type="EMBL" id="UYM04269.1"/>
    </source>
</evidence>
<proteinExistence type="predicted"/>
<dbReference type="Proteomes" id="UP001164390">
    <property type="component" value="Chromosome"/>
</dbReference>
<evidence type="ECO:0000313" key="3">
    <source>
        <dbReference type="Proteomes" id="UP001164390"/>
    </source>
</evidence>
<dbReference type="KEGG" id="sgrg:L0C25_17220"/>
<reference evidence="2" key="1">
    <citation type="submission" date="2022-01" db="EMBL/GenBank/DDBJ databases">
        <title>Nocardioidaceae gen. sp. A5X3R13.</title>
        <authorList>
            <person name="Lopez Marin M.A."/>
            <person name="Uhlik O."/>
        </authorList>
    </citation>
    <scope>NUCLEOTIDE SEQUENCE</scope>
    <source>
        <strain evidence="2">A5X3R13</strain>
    </source>
</reference>